<dbReference type="EMBL" id="JACBZF010000011">
    <property type="protein sequence ID" value="NYH97043.1"/>
    <property type="molecule type" value="Genomic_DNA"/>
</dbReference>
<dbReference type="AlphaFoldDB" id="A0A7Y9Y141"/>
<protein>
    <submittedName>
        <fullName evidence="1">Uncharacterized protein</fullName>
    </submittedName>
</protein>
<evidence type="ECO:0000313" key="1">
    <source>
        <dbReference type="EMBL" id="NYH97043.1"/>
    </source>
</evidence>
<organism evidence="1 2">
    <name type="scientific">Novosphingobium marinum</name>
    <dbReference type="NCBI Taxonomy" id="1514948"/>
    <lineage>
        <taxon>Bacteria</taxon>
        <taxon>Pseudomonadati</taxon>
        <taxon>Pseudomonadota</taxon>
        <taxon>Alphaproteobacteria</taxon>
        <taxon>Sphingomonadales</taxon>
        <taxon>Sphingomonadaceae</taxon>
        <taxon>Novosphingobium</taxon>
    </lineage>
</organism>
<comment type="caution">
    <text evidence="1">The sequence shown here is derived from an EMBL/GenBank/DDBJ whole genome shotgun (WGS) entry which is preliminary data.</text>
</comment>
<evidence type="ECO:0000313" key="2">
    <source>
        <dbReference type="Proteomes" id="UP000522081"/>
    </source>
</evidence>
<sequence>MSKLELPILASLAVIGGASGVFYAWTYAPQAQCQRAYAEPLERAEYELVPHRAAEAAEIYCRRKLNTARGTGK</sequence>
<accession>A0A7Y9Y141</accession>
<name>A0A7Y9Y141_9SPHN</name>
<proteinExistence type="predicted"/>
<dbReference type="Proteomes" id="UP000522081">
    <property type="component" value="Unassembled WGS sequence"/>
</dbReference>
<gene>
    <name evidence="1" type="ORF">FHS75_003404</name>
</gene>
<dbReference type="RefSeq" id="WP_179408817.1">
    <property type="nucleotide sequence ID" value="NZ_BMGF01000013.1"/>
</dbReference>
<reference evidence="1 2" key="1">
    <citation type="submission" date="2020-07" db="EMBL/GenBank/DDBJ databases">
        <title>Genomic Encyclopedia of Type Strains, Phase IV (KMG-IV): sequencing the most valuable type-strain genomes for metagenomic binning, comparative biology and taxonomic classification.</title>
        <authorList>
            <person name="Goeker M."/>
        </authorList>
    </citation>
    <scope>NUCLEOTIDE SEQUENCE [LARGE SCALE GENOMIC DNA]</scope>
    <source>
        <strain evidence="1 2">DSM 29043</strain>
    </source>
</reference>
<keyword evidence="2" id="KW-1185">Reference proteome</keyword>